<reference evidence="2" key="2">
    <citation type="submission" date="2020-09" db="EMBL/GenBank/DDBJ databases">
        <authorList>
            <person name="Sun Q."/>
            <person name="Ohkuma M."/>
        </authorList>
    </citation>
    <scope>NUCLEOTIDE SEQUENCE</scope>
    <source>
        <strain evidence="2">JCM 4714</strain>
    </source>
</reference>
<proteinExistence type="predicted"/>
<dbReference type="EMBL" id="BMVG01000002">
    <property type="protein sequence ID" value="GHE00358.1"/>
    <property type="molecule type" value="Genomic_DNA"/>
</dbReference>
<comment type="caution">
    <text evidence="2">The sequence shown here is derived from an EMBL/GenBank/DDBJ whole genome shotgun (WGS) entry which is preliminary data.</text>
</comment>
<keyword evidence="1" id="KW-1133">Transmembrane helix</keyword>
<organism evidence="2 3">
    <name type="scientific">Streptomyces alanosinicus</name>
    <dbReference type="NCBI Taxonomy" id="68171"/>
    <lineage>
        <taxon>Bacteria</taxon>
        <taxon>Bacillati</taxon>
        <taxon>Actinomycetota</taxon>
        <taxon>Actinomycetes</taxon>
        <taxon>Kitasatosporales</taxon>
        <taxon>Streptomycetaceae</taxon>
        <taxon>Streptomyces</taxon>
    </lineage>
</organism>
<dbReference type="Proteomes" id="UP000655443">
    <property type="component" value="Unassembled WGS sequence"/>
</dbReference>
<keyword evidence="3" id="KW-1185">Reference proteome</keyword>
<dbReference type="RefSeq" id="WP_268252229.1">
    <property type="nucleotide sequence ID" value="NZ_BMVG01000002.1"/>
</dbReference>
<name>A0A918YDW4_9ACTN</name>
<evidence type="ECO:0000313" key="2">
    <source>
        <dbReference type="EMBL" id="GHE00358.1"/>
    </source>
</evidence>
<evidence type="ECO:0000256" key="1">
    <source>
        <dbReference type="SAM" id="Phobius"/>
    </source>
</evidence>
<keyword evidence="1" id="KW-0812">Transmembrane</keyword>
<gene>
    <name evidence="2" type="ORF">GCM10010339_15210</name>
</gene>
<evidence type="ECO:0000313" key="3">
    <source>
        <dbReference type="Proteomes" id="UP000655443"/>
    </source>
</evidence>
<reference evidence="2" key="1">
    <citation type="journal article" date="2014" name="Int. J. Syst. Evol. Microbiol.">
        <title>Complete genome sequence of Corynebacterium casei LMG S-19264T (=DSM 44701T), isolated from a smear-ripened cheese.</title>
        <authorList>
            <consortium name="US DOE Joint Genome Institute (JGI-PGF)"/>
            <person name="Walter F."/>
            <person name="Albersmeier A."/>
            <person name="Kalinowski J."/>
            <person name="Ruckert C."/>
        </authorList>
    </citation>
    <scope>NUCLEOTIDE SEQUENCE</scope>
    <source>
        <strain evidence="2">JCM 4714</strain>
    </source>
</reference>
<dbReference type="AlphaFoldDB" id="A0A918YDW4"/>
<accession>A0A918YDW4</accession>
<sequence>MLDNALALVAEGLLTQLPASLLTAAVTALAVWGVRKCRKRQK</sequence>
<protein>
    <submittedName>
        <fullName evidence="2">Uncharacterized protein</fullName>
    </submittedName>
</protein>
<keyword evidence="1" id="KW-0472">Membrane</keyword>
<feature type="transmembrane region" description="Helical" evidence="1">
    <location>
        <begin position="12"/>
        <end position="34"/>
    </location>
</feature>